<dbReference type="Pfam" id="PF12689">
    <property type="entry name" value="Acid_PPase"/>
    <property type="match status" value="1"/>
</dbReference>
<dbReference type="InterPro" id="IPR023214">
    <property type="entry name" value="HAD_sf"/>
</dbReference>
<gene>
    <name evidence="1" type="primary">MDP1</name>
    <name evidence="1" type="ORF">HK099_007497</name>
</gene>
<keyword evidence="2" id="KW-1185">Reference proteome</keyword>
<proteinExistence type="predicted"/>
<dbReference type="InterPro" id="IPR010036">
    <property type="entry name" value="MDP_1_eu_arc"/>
</dbReference>
<dbReference type="GO" id="GO:0003993">
    <property type="term" value="F:acid phosphatase activity"/>
    <property type="evidence" value="ECO:0007669"/>
    <property type="project" value="TreeGrafter"/>
</dbReference>
<dbReference type="InterPro" id="IPR010033">
    <property type="entry name" value="HAD_SF_ppase_IIIC"/>
</dbReference>
<dbReference type="EMBL" id="JADGJW010000073">
    <property type="protein sequence ID" value="KAJ3225024.1"/>
    <property type="molecule type" value="Genomic_DNA"/>
</dbReference>
<name>A0AAD5XY28_9FUNG</name>
<feature type="non-terminal residue" evidence="1">
    <location>
        <position position="133"/>
    </location>
</feature>
<comment type="caution">
    <text evidence="1">The sequence shown here is derived from an EMBL/GenBank/DDBJ whole genome shotgun (WGS) entry which is preliminary data.</text>
</comment>
<evidence type="ECO:0000313" key="2">
    <source>
        <dbReference type="Proteomes" id="UP001211065"/>
    </source>
</evidence>
<dbReference type="PANTHER" id="PTHR17901">
    <property type="entry name" value="MAGNESIUM-DEPENDENT PHOSPHATASE 1 MDP1"/>
    <property type="match status" value="1"/>
</dbReference>
<evidence type="ECO:0000313" key="1">
    <source>
        <dbReference type="EMBL" id="KAJ3225024.1"/>
    </source>
</evidence>
<accession>A0AAD5XY28</accession>
<reference evidence="1" key="1">
    <citation type="submission" date="2020-05" db="EMBL/GenBank/DDBJ databases">
        <title>Phylogenomic resolution of chytrid fungi.</title>
        <authorList>
            <person name="Stajich J.E."/>
            <person name="Amses K."/>
            <person name="Simmons R."/>
            <person name="Seto K."/>
            <person name="Myers J."/>
            <person name="Bonds A."/>
            <person name="Quandt C.A."/>
            <person name="Barry K."/>
            <person name="Liu P."/>
            <person name="Grigoriev I."/>
            <person name="Longcore J.E."/>
            <person name="James T.Y."/>
        </authorList>
    </citation>
    <scope>NUCLEOTIDE SEQUENCE</scope>
    <source>
        <strain evidence="1">JEL0476</strain>
    </source>
</reference>
<protein>
    <submittedName>
        <fullName evidence="1">Magnesium-dependent phosphatase 1</fullName>
    </submittedName>
</protein>
<sequence length="133" mass="15082">LPEMYQLWGGGGAPFEVIGDGTKQLADRRGEKVSLLGITDEILESLSKQKDIKIAYVSTCDEPEWANDCLRKFKTKSGIAFDKLVAEDHCLIYQQNKSHHFKKLKNLNPSIKFEEMMFFDNQMNNIEAVSPLG</sequence>
<dbReference type="Proteomes" id="UP001211065">
    <property type="component" value="Unassembled WGS sequence"/>
</dbReference>
<dbReference type="NCBIfam" id="TIGR01685">
    <property type="entry name" value="MDP-1"/>
    <property type="match status" value="1"/>
</dbReference>
<dbReference type="NCBIfam" id="TIGR01681">
    <property type="entry name" value="HAD-SF-IIIC"/>
    <property type="match status" value="1"/>
</dbReference>
<dbReference type="Gene3D" id="3.40.50.1000">
    <property type="entry name" value="HAD superfamily/HAD-like"/>
    <property type="match status" value="1"/>
</dbReference>
<organism evidence="1 2">
    <name type="scientific">Clydaea vesicula</name>
    <dbReference type="NCBI Taxonomy" id="447962"/>
    <lineage>
        <taxon>Eukaryota</taxon>
        <taxon>Fungi</taxon>
        <taxon>Fungi incertae sedis</taxon>
        <taxon>Chytridiomycota</taxon>
        <taxon>Chytridiomycota incertae sedis</taxon>
        <taxon>Chytridiomycetes</taxon>
        <taxon>Lobulomycetales</taxon>
        <taxon>Lobulomycetaceae</taxon>
        <taxon>Clydaea</taxon>
    </lineage>
</organism>
<dbReference type="AlphaFoldDB" id="A0AAD5XY28"/>
<dbReference type="PANTHER" id="PTHR17901:SF14">
    <property type="entry name" value="MAGNESIUM-DEPENDENT PHOSPHATASE 1"/>
    <property type="match status" value="1"/>
</dbReference>